<dbReference type="InterPro" id="IPR052895">
    <property type="entry name" value="HetReg/Transcr_Mod"/>
</dbReference>
<proteinExistence type="predicted"/>
<feature type="domain" description="Heterokaryon incompatibility" evidence="1">
    <location>
        <begin position="47"/>
        <end position="183"/>
    </location>
</feature>
<evidence type="ECO:0000313" key="3">
    <source>
        <dbReference type="Proteomes" id="UP000544095"/>
    </source>
</evidence>
<reference evidence="2 3" key="1">
    <citation type="submission" date="2020-05" db="EMBL/GenBank/DDBJ databases">
        <title>Identification and distribution of gene clusters putatively required for synthesis of sphingolipid metabolism inhibitors in phylogenetically diverse species of the filamentous fungus Fusarium.</title>
        <authorList>
            <person name="Kim H.-S."/>
            <person name="Busman M."/>
            <person name="Brown D.W."/>
            <person name="Divon H."/>
            <person name="Uhlig S."/>
            <person name="Proctor R.H."/>
        </authorList>
    </citation>
    <scope>NUCLEOTIDE SEQUENCE [LARGE SCALE GENOMIC DNA]</scope>
    <source>
        <strain evidence="2 3">NRRL 25211</strain>
    </source>
</reference>
<accession>A0A8H5P2M1</accession>
<evidence type="ECO:0000259" key="1">
    <source>
        <dbReference type="Pfam" id="PF06985"/>
    </source>
</evidence>
<keyword evidence="3" id="KW-1185">Reference proteome</keyword>
<dbReference type="PANTHER" id="PTHR24148">
    <property type="entry name" value="ANKYRIN REPEAT DOMAIN-CONTAINING PROTEIN 39 HOMOLOG-RELATED"/>
    <property type="match status" value="1"/>
</dbReference>
<dbReference type="PANTHER" id="PTHR24148:SF77">
    <property type="entry name" value="HETEROKARYON INCOMPATIBILITY DOMAIN-CONTAINING PROTEIN"/>
    <property type="match status" value="1"/>
</dbReference>
<dbReference type="Proteomes" id="UP000544095">
    <property type="component" value="Unassembled WGS sequence"/>
</dbReference>
<dbReference type="InterPro" id="IPR010730">
    <property type="entry name" value="HET"/>
</dbReference>
<comment type="caution">
    <text evidence="2">The sequence shown here is derived from an EMBL/GenBank/DDBJ whole genome shotgun (WGS) entry which is preliminary data.</text>
</comment>
<evidence type="ECO:0000313" key="2">
    <source>
        <dbReference type="EMBL" id="KAF5584290.1"/>
    </source>
</evidence>
<sequence>MTERALAIDYYEIDSTQIRILILQRGVADDEVVCALVPVNRRDEAEYHALSYEWGAESKDDPDITVHDRKVQIRRNLFDALRSIRKPMEDQLLWVDAICINQSNVQEKSQQVSMMGETFKRAVGVISWLGPAKDDSDLAMDLLSNKASLEAKLPSLDRDSRELKALVSLCHRRYWRRVWIIQELYLAKSYVVWCGAKSIPESEFDKSVATLNGASNAHYKDFIDNPANHHREARLFSSADWINNLRRWIHVCLRGNFECSREHDFIYALLDISEDYAKAPWSLRVDYSKTPREVFLQLLEQRSLAKWVAGDQCRLLELAEKMNLDMDEGLRRSISDLFVG</sequence>
<dbReference type="Pfam" id="PF06985">
    <property type="entry name" value="HET"/>
    <property type="match status" value="1"/>
</dbReference>
<gene>
    <name evidence="2" type="ORF">FPANT_7892</name>
</gene>
<dbReference type="AlphaFoldDB" id="A0A8H5P2M1"/>
<dbReference type="EMBL" id="JAAOAR010000387">
    <property type="protein sequence ID" value="KAF5584290.1"/>
    <property type="molecule type" value="Genomic_DNA"/>
</dbReference>
<protein>
    <submittedName>
        <fullName evidence="2">Heterokaryon incompatibility 6 OR allele</fullName>
    </submittedName>
</protein>
<organism evidence="2 3">
    <name type="scientific">Fusarium pseudoanthophilum</name>
    <dbReference type="NCBI Taxonomy" id="48495"/>
    <lineage>
        <taxon>Eukaryota</taxon>
        <taxon>Fungi</taxon>
        <taxon>Dikarya</taxon>
        <taxon>Ascomycota</taxon>
        <taxon>Pezizomycotina</taxon>
        <taxon>Sordariomycetes</taxon>
        <taxon>Hypocreomycetidae</taxon>
        <taxon>Hypocreales</taxon>
        <taxon>Nectriaceae</taxon>
        <taxon>Fusarium</taxon>
        <taxon>Fusarium fujikuroi species complex</taxon>
    </lineage>
</organism>
<name>A0A8H5P2M1_9HYPO</name>